<protein>
    <submittedName>
        <fullName evidence="1">Uncharacterized protein</fullName>
    </submittedName>
</protein>
<proteinExistence type="predicted"/>
<comment type="caution">
    <text evidence="1">The sequence shown here is derived from an EMBL/GenBank/DDBJ whole genome shotgun (WGS) entry which is preliminary data.</text>
</comment>
<dbReference type="AlphaFoldDB" id="A0A0V0RBP4"/>
<reference evidence="1 2" key="1">
    <citation type="submission" date="2015-01" db="EMBL/GenBank/DDBJ databases">
        <title>Evolution of Trichinella species and genotypes.</title>
        <authorList>
            <person name="Korhonen P.K."/>
            <person name="Edoardo P."/>
            <person name="Giuseppe L.R."/>
            <person name="Gasser R.B."/>
        </authorList>
    </citation>
    <scope>NUCLEOTIDE SEQUENCE [LARGE SCALE GENOMIC DNA]</scope>
    <source>
        <strain evidence="1">ISS37</strain>
    </source>
</reference>
<keyword evidence="2" id="KW-1185">Reference proteome</keyword>
<accession>A0A0V0RBP4</accession>
<name>A0A0V0RBP4_9BILA</name>
<gene>
    <name evidence="1" type="ORF">T07_8675</name>
</gene>
<evidence type="ECO:0000313" key="2">
    <source>
        <dbReference type="Proteomes" id="UP000054630"/>
    </source>
</evidence>
<sequence>MPIGCVQSVKTETKGLSATAIQMYNTEQQIS</sequence>
<dbReference type="EMBL" id="JYDL01001118">
    <property type="protein sequence ID" value="KRX11919.1"/>
    <property type="molecule type" value="Genomic_DNA"/>
</dbReference>
<organism evidence="1 2">
    <name type="scientific">Trichinella nelsoni</name>
    <dbReference type="NCBI Taxonomy" id="6336"/>
    <lineage>
        <taxon>Eukaryota</taxon>
        <taxon>Metazoa</taxon>
        <taxon>Ecdysozoa</taxon>
        <taxon>Nematoda</taxon>
        <taxon>Enoplea</taxon>
        <taxon>Dorylaimia</taxon>
        <taxon>Trichinellida</taxon>
        <taxon>Trichinellidae</taxon>
        <taxon>Trichinella</taxon>
    </lineage>
</organism>
<evidence type="ECO:0000313" key="1">
    <source>
        <dbReference type="EMBL" id="KRX11919.1"/>
    </source>
</evidence>
<dbReference type="Proteomes" id="UP000054630">
    <property type="component" value="Unassembled WGS sequence"/>
</dbReference>